<evidence type="ECO:0000313" key="5">
    <source>
        <dbReference type="EMBL" id="KQK28947.1"/>
    </source>
</evidence>
<evidence type="ECO:0000256" key="2">
    <source>
        <dbReference type="ARBA" id="ARBA00005695"/>
    </source>
</evidence>
<dbReference type="Gene3D" id="3.40.190.10">
    <property type="entry name" value="Periplasmic binding protein-like II"/>
    <property type="match status" value="1"/>
</dbReference>
<gene>
    <name evidence="5" type="ORF">ARD30_06375</name>
</gene>
<proteinExistence type="inferred from homology"/>
<dbReference type="InterPro" id="IPR039424">
    <property type="entry name" value="SBP_5"/>
</dbReference>
<evidence type="ECO:0000313" key="6">
    <source>
        <dbReference type="Proteomes" id="UP000051562"/>
    </source>
</evidence>
<dbReference type="InterPro" id="IPR030678">
    <property type="entry name" value="Peptide/Ni-bd"/>
</dbReference>
<dbReference type="InterPro" id="IPR000914">
    <property type="entry name" value="SBP_5_dom"/>
</dbReference>
<sequence length="534" mass="58887">MNRRDVLKLAAQSAVFAQLAPIFTAPAQAAGKKELRYIPEADLNILDPVWSTSTIVAVYGHMVFDTLYGFDKDYNVHPQMAEGHSVSDDKLQWTVKLRDGLQFHDGQPVLAKDCVASIQRWGKRDFMGSALLSVVETLTAVDDRTLQFKLKKPFPLLPMTLATSGSNMPAMMPERLAQTSPNEQVRESIGSGPYRFVKEEWVSGSKAVFEKFAGYKPRSDSFPPSYTAGPKIAHFDRVVWNIIADASTAAAALQAGEVDIIEMVGADFLPVLKAEPSVQLLPRSTPNFAIMRFNHLQPPFNNPAIRQALLKAIDQRAIMAGTFGEENKAFWQFGVGYFSPDSPMANKAGLEAFTSPRDFKKAAAEIKAAGYDGEPVVVLDPVDYPWTHPCTLLAADTLKKVGLNVDIQAMDWGTLMQRRQSQEPPGKGGWNIFLTALSGMSNFNPVGHIGLRGNGKDAWVGWPTAPRLEELRQQWLDAPDEAAQKKICEEIQKQALVDVPYIPLGAFATVSGYSNNLTDIQLQRPLFTTMKTKS</sequence>
<dbReference type="InterPro" id="IPR006311">
    <property type="entry name" value="TAT_signal"/>
</dbReference>
<dbReference type="Pfam" id="PF00496">
    <property type="entry name" value="SBP_bac_5"/>
    <property type="match status" value="1"/>
</dbReference>
<dbReference type="GO" id="GO:0030288">
    <property type="term" value="C:outer membrane-bounded periplasmic space"/>
    <property type="evidence" value="ECO:0007669"/>
    <property type="project" value="UniProtKB-ARBA"/>
</dbReference>
<comment type="caution">
    <text evidence="5">The sequence shown here is derived from an EMBL/GenBank/DDBJ whole genome shotgun (WGS) entry which is preliminary data.</text>
</comment>
<dbReference type="GO" id="GO:1904680">
    <property type="term" value="F:peptide transmembrane transporter activity"/>
    <property type="evidence" value="ECO:0007669"/>
    <property type="project" value="TreeGrafter"/>
</dbReference>
<keyword evidence="6" id="KW-1185">Reference proteome</keyword>
<dbReference type="CDD" id="cd08502">
    <property type="entry name" value="PBP2_NikA_DppA_OppA_like_16"/>
    <property type="match status" value="1"/>
</dbReference>
<evidence type="ECO:0000259" key="4">
    <source>
        <dbReference type="Pfam" id="PF00496"/>
    </source>
</evidence>
<dbReference type="RefSeq" id="WP_055729849.1">
    <property type="nucleotide sequence ID" value="NZ_LMAR01000056.1"/>
</dbReference>
<evidence type="ECO:0000256" key="3">
    <source>
        <dbReference type="ARBA" id="ARBA00022729"/>
    </source>
</evidence>
<evidence type="ECO:0000256" key="1">
    <source>
        <dbReference type="ARBA" id="ARBA00004418"/>
    </source>
</evidence>
<dbReference type="PANTHER" id="PTHR30290:SF38">
    <property type="entry name" value="D,D-DIPEPTIDE-BINDING PERIPLASMIC PROTEIN DDPA-RELATED"/>
    <property type="match status" value="1"/>
</dbReference>
<dbReference type="EMBL" id="LMAR01000056">
    <property type="protein sequence ID" value="KQK28947.1"/>
    <property type="molecule type" value="Genomic_DNA"/>
</dbReference>
<dbReference type="PANTHER" id="PTHR30290">
    <property type="entry name" value="PERIPLASMIC BINDING COMPONENT OF ABC TRANSPORTER"/>
    <property type="match status" value="1"/>
</dbReference>
<keyword evidence="3" id="KW-0732">Signal</keyword>
<feature type="domain" description="Solute-binding protein family 5" evidence="4">
    <location>
        <begin position="75"/>
        <end position="438"/>
    </location>
</feature>
<accession>A0A0Q3KGR1</accession>
<protein>
    <recommendedName>
        <fullName evidence="4">Solute-binding protein family 5 domain-containing protein</fullName>
    </recommendedName>
</protein>
<reference evidence="5 6" key="1">
    <citation type="submission" date="2015-10" db="EMBL/GenBank/DDBJ databases">
        <title>Draft genome of Bosea thiooxidans.</title>
        <authorList>
            <person name="Wang X."/>
        </authorList>
    </citation>
    <scope>NUCLEOTIDE SEQUENCE [LARGE SCALE GENOMIC DNA]</scope>
    <source>
        <strain evidence="5 6">CGMCC 9174</strain>
    </source>
</reference>
<dbReference type="AlphaFoldDB" id="A0A0Q3KGR1"/>
<comment type="similarity">
    <text evidence="2">Belongs to the bacterial solute-binding protein 5 family.</text>
</comment>
<dbReference type="PROSITE" id="PS51318">
    <property type="entry name" value="TAT"/>
    <property type="match status" value="1"/>
</dbReference>
<comment type="subcellular location">
    <subcellularLocation>
        <location evidence="1">Periplasm</location>
    </subcellularLocation>
</comment>
<dbReference type="Proteomes" id="UP000051562">
    <property type="component" value="Unassembled WGS sequence"/>
</dbReference>
<organism evidence="5 6">
    <name type="scientific">Bosea thiooxidans</name>
    <dbReference type="NCBI Taxonomy" id="53254"/>
    <lineage>
        <taxon>Bacteria</taxon>
        <taxon>Pseudomonadati</taxon>
        <taxon>Pseudomonadota</taxon>
        <taxon>Alphaproteobacteria</taxon>
        <taxon>Hyphomicrobiales</taxon>
        <taxon>Boseaceae</taxon>
        <taxon>Bosea</taxon>
    </lineage>
</organism>
<dbReference type="SUPFAM" id="SSF53850">
    <property type="entry name" value="Periplasmic binding protein-like II"/>
    <property type="match status" value="1"/>
</dbReference>
<dbReference type="GO" id="GO:0015833">
    <property type="term" value="P:peptide transport"/>
    <property type="evidence" value="ECO:0007669"/>
    <property type="project" value="TreeGrafter"/>
</dbReference>
<dbReference type="PIRSF" id="PIRSF002741">
    <property type="entry name" value="MppA"/>
    <property type="match status" value="1"/>
</dbReference>
<dbReference type="Gene3D" id="3.10.105.10">
    <property type="entry name" value="Dipeptide-binding Protein, Domain 3"/>
    <property type="match status" value="1"/>
</dbReference>
<name>A0A0Q3KGR1_9HYPH</name>
<dbReference type="GO" id="GO:0043190">
    <property type="term" value="C:ATP-binding cassette (ABC) transporter complex"/>
    <property type="evidence" value="ECO:0007669"/>
    <property type="project" value="InterPro"/>
</dbReference>
<dbReference type="STRING" id="53254.SAMN05660750_02097"/>